<feature type="region of interest" description="Disordered" evidence="1">
    <location>
        <begin position="136"/>
        <end position="160"/>
    </location>
</feature>
<evidence type="ECO:0000256" key="1">
    <source>
        <dbReference type="SAM" id="MobiDB-lite"/>
    </source>
</evidence>
<dbReference type="VEuPathDB" id="FungiDB:H257_00099"/>
<protein>
    <submittedName>
        <fullName evidence="2">Uncharacterized protein</fullName>
    </submittedName>
</protein>
<dbReference type="GeneID" id="20802095"/>
<dbReference type="EMBL" id="KI913114">
    <property type="protein sequence ID" value="ETV88529.1"/>
    <property type="molecule type" value="Genomic_DNA"/>
</dbReference>
<dbReference type="AlphaFoldDB" id="W4HB84"/>
<dbReference type="RefSeq" id="XP_009820929.1">
    <property type="nucleotide sequence ID" value="XM_009822627.1"/>
</dbReference>
<reference evidence="2" key="1">
    <citation type="submission" date="2013-12" db="EMBL/GenBank/DDBJ databases">
        <title>The Genome Sequence of Aphanomyces astaci APO3.</title>
        <authorList>
            <consortium name="The Broad Institute Genomics Platform"/>
            <person name="Russ C."/>
            <person name="Tyler B."/>
            <person name="van West P."/>
            <person name="Dieguez-Uribeondo J."/>
            <person name="Young S.K."/>
            <person name="Zeng Q."/>
            <person name="Gargeya S."/>
            <person name="Fitzgerald M."/>
            <person name="Abouelleil A."/>
            <person name="Alvarado L."/>
            <person name="Chapman S.B."/>
            <person name="Gainer-Dewar J."/>
            <person name="Goldberg J."/>
            <person name="Griggs A."/>
            <person name="Gujja S."/>
            <person name="Hansen M."/>
            <person name="Howarth C."/>
            <person name="Imamovic A."/>
            <person name="Ireland A."/>
            <person name="Larimer J."/>
            <person name="McCowan C."/>
            <person name="Murphy C."/>
            <person name="Pearson M."/>
            <person name="Poon T.W."/>
            <person name="Priest M."/>
            <person name="Roberts A."/>
            <person name="Saif S."/>
            <person name="Shea T."/>
            <person name="Sykes S."/>
            <person name="Wortman J."/>
            <person name="Nusbaum C."/>
            <person name="Birren B."/>
        </authorList>
    </citation>
    <scope>NUCLEOTIDE SEQUENCE [LARGE SCALE GENOMIC DNA]</scope>
    <source>
        <strain evidence="2">APO3</strain>
    </source>
</reference>
<accession>W4HB84</accession>
<name>W4HB84_APHAT</name>
<feature type="compositionally biased region" description="Polar residues" evidence="1">
    <location>
        <begin position="145"/>
        <end position="154"/>
    </location>
</feature>
<organism evidence="2">
    <name type="scientific">Aphanomyces astaci</name>
    <name type="common">Crayfish plague agent</name>
    <dbReference type="NCBI Taxonomy" id="112090"/>
    <lineage>
        <taxon>Eukaryota</taxon>
        <taxon>Sar</taxon>
        <taxon>Stramenopiles</taxon>
        <taxon>Oomycota</taxon>
        <taxon>Saprolegniomycetes</taxon>
        <taxon>Saprolegniales</taxon>
        <taxon>Verrucalvaceae</taxon>
        <taxon>Aphanomyces</taxon>
    </lineage>
</organism>
<sequence length="171" mass="19794">MKSKPRAMIQPLRKKTTAPMVSVVGLDSDTLHMAQQLLTFSRPPTPTREFATTTTTTDEIHQHSQLLTPPHKIVSPLKFKRLSMSPVPFPNAALSSMLINSCENIAPEELLRQHRLRFKAVRKRWQKWHHERHKRLSRFEFKQSPRPSSPSTPCQPHKRETNHAVICRTII</sequence>
<gene>
    <name evidence="2" type="ORF">H257_00099</name>
</gene>
<proteinExistence type="predicted"/>
<evidence type="ECO:0000313" key="2">
    <source>
        <dbReference type="EMBL" id="ETV88529.1"/>
    </source>
</evidence>